<dbReference type="PANTHER" id="PTHR47878:SF2">
    <property type="entry name" value="OXIDOREDUCTASE FAD_NAD(P)-BINDING DOMAIN PROTEIN"/>
    <property type="match status" value="1"/>
</dbReference>
<dbReference type="Gene3D" id="2.40.30.10">
    <property type="entry name" value="Translation factors"/>
    <property type="match status" value="1"/>
</dbReference>
<dbReference type="PANTHER" id="PTHR47878">
    <property type="entry name" value="OXIDOREDUCTASE FAD/NAD(P)-BINDING DOMAIN PROTEIN"/>
    <property type="match status" value="1"/>
</dbReference>
<dbReference type="GO" id="GO:0016491">
    <property type="term" value="F:oxidoreductase activity"/>
    <property type="evidence" value="ECO:0007669"/>
    <property type="project" value="InterPro"/>
</dbReference>
<feature type="non-terminal residue" evidence="2">
    <location>
        <position position="121"/>
    </location>
</feature>
<dbReference type="AlphaFoldDB" id="A0A7Y2EAA7"/>
<dbReference type="EMBL" id="JABDJR010000618">
    <property type="protein sequence ID" value="NNF08133.1"/>
    <property type="molecule type" value="Genomic_DNA"/>
</dbReference>
<dbReference type="Pfam" id="PF00970">
    <property type="entry name" value="FAD_binding_6"/>
    <property type="match status" value="1"/>
</dbReference>
<dbReference type="PROSITE" id="PS51384">
    <property type="entry name" value="FAD_FR"/>
    <property type="match status" value="1"/>
</dbReference>
<evidence type="ECO:0000259" key="1">
    <source>
        <dbReference type="PROSITE" id="PS51384"/>
    </source>
</evidence>
<name>A0A7Y2EAA7_UNCEI</name>
<dbReference type="InterPro" id="IPR051930">
    <property type="entry name" value="FNR_type-1"/>
</dbReference>
<protein>
    <submittedName>
        <fullName evidence="2">Ferredoxin--NADP reductase</fullName>
    </submittedName>
</protein>
<accession>A0A7Y2EAA7</accession>
<dbReference type="Proteomes" id="UP000547674">
    <property type="component" value="Unassembled WGS sequence"/>
</dbReference>
<dbReference type="InterPro" id="IPR008333">
    <property type="entry name" value="Cbr1-like_FAD-bd_dom"/>
</dbReference>
<sequence length="121" mass="13381">MSDSSLVRAVLKERVPFSEEIARFRFELETLLDFEAGQYATLVVETENGKIARPYSICSAPGDKTLEFYCDLEPRGEFTPLAWDMTVGSEIFVQDEAGGSLLFNPDLEQHLMVATVTGAGP</sequence>
<dbReference type="InterPro" id="IPR017938">
    <property type="entry name" value="Riboflavin_synthase-like_b-brl"/>
</dbReference>
<reference evidence="2 3" key="1">
    <citation type="submission" date="2020-03" db="EMBL/GenBank/DDBJ databases">
        <title>Metabolic flexibility allows generalist bacteria to become dominant in a frequently disturbed ecosystem.</title>
        <authorList>
            <person name="Chen Y.-J."/>
            <person name="Leung P.M."/>
            <person name="Bay S.K."/>
            <person name="Hugenholtz P."/>
            <person name="Kessler A.J."/>
            <person name="Shelley G."/>
            <person name="Waite D.W."/>
            <person name="Cook P.L."/>
            <person name="Greening C."/>
        </authorList>
    </citation>
    <scope>NUCLEOTIDE SEQUENCE [LARGE SCALE GENOMIC DNA]</scope>
    <source>
        <strain evidence="2">SS_bin_28</strain>
    </source>
</reference>
<gene>
    <name evidence="2" type="ORF">HKN21_15320</name>
</gene>
<comment type="caution">
    <text evidence="2">The sequence shown here is derived from an EMBL/GenBank/DDBJ whole genome shotgun (WGS) entry which is preliminary data.</text>
</comment>
<feature type="domain" description="FAD-binding FR-type" evidence="1">
    <location>
        <begin position="4"/>
        <end position="106"/>
    </location>
</feature>
<organism evidence="2 3">
    <name type="scientific">Eiseniibacteriota bacterium</name>
    <dbReference type="NCBI Taxonomy" id="2212470"/>
    <lineage>
        <taxon>Bacteria</taxon>
        <taxon>Candidatus Eiseniibacteriota</taxon>
    </lineage>
</organism>
<evidence type="ECO:0000313" key="3">
    <source>
        <dbReference type="Proteomes" id="UP000547674"/>
    </source>
</evidence>
<dbReference type="SUPFAM" id="SSF63380">
    <property type="entry name" value="Riboflavin synthase domain-like"/>
    <property type="match status" value="1"/>
</dbReference>
<proteinExistence type="predicted"/>
<dbReference type="InterPro" id="IPR017927">
    <property type="entry name" value="FAD-bd_FR_type"/>
</dbReference>
<evidence type="ECO:0000313" key="2">
    <source>
        <dbReference type="EMBL" id="NNF08133.1"/>
    </source>
</evidence>